<organism evidence="5 6">
    <name type="scientific">Rhizopus delemar</name>
    <dbReference type="NCBI Taxonomy" id="936053"/>
    <lineage>
        <taxon>Eukaryota</taxon>
        <taxon>Fungi</taxon>
        <taxon>Fungi incertae sedis</taxon>
        <taxon>Mucoromycota</taxon>
        <taxon>Mucoromycotina</taxon>
        <taxon>Mucoromycetes</taxon>
        <taxon>Mucorales</taxon>
        <taxon>Mucorineae</taxon>
        <taxon>Rhizopodaceae</taxon>
        <taxon>Rhizopus</taxon>
    </lineage>
</organism>
<dbReference type="InterPro" id="IPR027417">
    <property type="entry name" value="P-loop_NTPase"/>
</dbReference>
<evidence type="ECO:0000256" key="2">
    <source>
        <dbReference type="ARBA" id="ARBA00022777"/>
    </source>
</evidence>
<dbReference type="AlphaFoldDB" id="A0A9P7CAJ6"/>
<evidence type="ECO:0000256" key="3">
    <source>
        <dbReference type="ARBA" id="ARBA00023012"/>
    </source>
</evidence>
<gene>
    <name evidence="5" type="ORF">G6F50_013896</name>
</gene>
<dbReference type="Pfam" id="PF02702">
    <property type="entry name" value="KdpD"/>
    <property type="match status" value="1"/>
</dbReference>
<accession>A0A9P7CAJ6</accession>
<protein>
    <recommendedName>
        <fullName evidence="4">Signal transduction histidine kinase osmosensitive K+ channel sensor N-terminal domain-containing protein</fullName>
    </recommendedName>
</protein>
<keyword evidence="3" id="KW-0902">Two-component regulatory system</keyword>
<feature type="domain" description="Signal transduction histidine kinase osmosensitive K+ channel sensor N-terminal" evidence="4">
    <location>
        <begin position="30"/>
        <end position="78"/>
    </location>
</feature>
<dbReference type="Proteomes" id="UP000740926">
    <property type="component" value="Unassembled WGS sequence"/>
</dbReference>
<evidence type="ECO:0000313" key="5">
    <source>
        <dbReference type="EMBL" id="KAG1544257.1"/>
    </source>
</evidence>
<keyword evidence="2" id="KW-0418">Kinase</keyword>
<evidence type="ECO:0000256" key="1">
    <source>
        <dbReference type="ARBA" id="ARBA00022679"/>
    </source>
</evidence>
<keyword evidence="1" id="KW-0808">Transferase</keyword>
<evidence type="ECO:0000259" key="4">
    <source>
        <dbReference type="Pfam" id="PF02702"/>
    </source>
</evidence>
<dbReference type="PANTHER" id="PTHR45569">
    <property type="entry name" value="SENSOR PROTEIN KDPD"/>
    <property type="match status" value="1"/>
</dbReference>
<name>A0A9P7CAJ6_9FUNG</name>
<dbReference type="InterPro" id="IPR003852">
    <property type="entry name" value="Sig_transdc_His_kinase_KdpD_N"/>
</dbReference>
<comment type="caution">
    <text evidence="5">The sequence shown here is derived from an EMBL/GenBank/DDBJ whole genome shotgun (WGS) entry which is preliminary data.</text>
</comment>
<dbReference type="GO" id="GO:0000155">
    <property type="term" value="F:phosphorelay sensor kinase activity"/>
    <property type="evidence" value="ECO:0007669"/>
    <property type="project" value="InterPro"/>
</dbReference>
<reference evidence="5 6" key="1">
    <citation type="journal article" date="2020" name="Microb. Genom.">
        <title>Genetic diversity of clinical and environmental Mucorales isolates obtained from an investigation of mucormycosis cases among solid organ transplant recipients.</title>
        <authorList>
            <person name="Nguyen M.H."/>
            <person name="Kaul D."/>
            <person name="Muto C."/>
            <person name="Cheng S.J."/>
            <person name="Richter R.A."/>
            <person name="Bruno V.M."/>
            <person name="Liu G."/>
            <person name="Beyhan S."/>
            <person name="Sundermann A.J."/>
            <person name="Mounaud S."/>
            <person name="Pasculle A.W."/>
            <person name="Nierman W.C."/>
            <person name="Driscoll E."/>
            <person name="Cumbie R."/>
            <person name="Clancy C.J."/>
            <person name="Dupont C.L."/>
        </authorList>
    </citation>
    <scope>NUCLEOTIDE SEQUENCE [LARGE SCALE GENOMIC DNA]</scope>
    <source>
        <strain evidence="5 6">GL24</strain>
    </source>
</reference>
<sequence>MAAMTAAPMTDARTRQADALVEGLQREAGGKLTVFLGAAPGVGKTYTMLTRAQEQLRRGVDLVVGLVETHGRADTQARWTWTPCWPGIPHWCWWTNWPIATRRAAATSGAGRM</sequence>
<dbReference type="EMBL" id="JAANIU010006002">
    <property type="protein sequence ID" value="KAG1544257.1"/>
    <property type="molecule type" value="Genomic_DNA"/>
</dbReference>
<dbReference type="Gene3D" id="3.40.50.300">
    <property type="entry name" value="P-loop containing nucleotide triphosphate hydrolases"/>
    <property type="match status" value="1"/>
</dbReference>
<dbReference type="GO" id="GO:0005886">
    <property type="term" value="C:plasma membrane"/>
    <property type="evidence" value="ECO:0007669"/>
    <property type="project" value="TreeGrafter"/>
</dbReference>
<keyword evidence="6" id="KW-1185">Reference proteome</keyword>
<proteinExistence type="predicted"/>
<dbReference type="PANTHER" id="PTHR45569:SF1">
    <property type="entry name" value="SENSOR PROTEIN KDPD"/>
    <property type="match status" value="1"/>
</dbReference>
<dbReference type="InterPro" id="IPR052023">
    <property type="entry name" value="Histidine_kinase_KdpD"/>
</dbReference>
<evidence type="ECO:0000313" key="6">
    <source>
        <dbReference type="Proteomes" id="UP000740926"/>
    </source>
</evidence>